<keyword evidence="2" id="KW-1185">Reference proteome</keyword>
<dbReference type="Proteomes" id="UP000542674">
    <property type="component" value="Unassembled WGS sequence"/>
</dbReference>
<comment type="caution">
    <text evidence="1">The sequence shown here is derived from an EMBL/GenBank/DDBJ whole genome shotgun (WGS) entry which is preliminary data.</text>
</comment>
<dbReference type="AlphaFoldDB" id="A0A7W7T4J8"/>
<protein>
    <submittedName>
        <fullName evidence="1">Peptide deformylase</fullName>
    </submittedName>
</protein>
<evidence type="ECO:0000313" key="1">
    <source>
        <dbReference type="EMBL" id="MBB4966397.1"/>
    </source>
</evidence>
<evidence type="ECO:0000313" key="2">
    <source>
        <dbReference type="Proteomes" id="UP000542674"/>
    </source>
</evidence>
<proteinExistence type="predicted"/>
<dbReference type="Gene3D" id="3.40.50.2000">
    <property type="entry name" value="Glycogen Phosphorylase B"/>
    <property type="match status" value="2"/>
</dbReference>
<sequence length="48" mass="5102">MADPADLRAVVDRVAADPLIRHRVDRMRDAVHAAGGVGLAADLVVGRR</sequence>
<accession>A0A7W7T4J8</accession>
<dbReference type="EMBL" id="JACHJS010000001">
    <property type="protein sequence ID" value="MBB4966397.1"/>
    <property type="molecule type" value="Genomic_DNA"/>
</dbReference>
<dbReference type="InterPro" id="IPR036821">
    <property type="entry name" value="Peptide_deformylase_sf"/>
</dbReference>
<organism evidence="1 2">
    <name type="scientific">Saccharothrix violaceirubra</name>
    <dbReference type="NCBI Taxonomy" id="413306"/>
    <lineage>
        <taxon>Bacteria</taxon>
        <taxon>Bacillati</taxon>
        <taxon>Actinomycetota</taxon>
        <taxon>Actinomycetes</taxon>
        <taxon>Pseudonocardiales</taxon>
        <taxon>Pseudonocardiaceae</taxon>
        <taxon>Saccharothrix</taxon>
    </lineage>
</organism>
<reference evidence="1 2" key="1">
    <citation type="submission" date="2020-08" db="EMBL/GenBank/DDBJ databases">
        <title>Sequencing the genomes of 1000 actinobacteria strains.</title>
        <authorList>
            <person name="Klenk H.-P."/>
        </authorList>
    </citation>
    <scope>NUCLEOTIDE SEQUENCE [LARGE SCALE GENOMIC DNA]</scope>
    <source>
        <strain evidence="1 2">DSM 45084</strain>
    </source>
</reference>
<gene>
    <name evidence="1" type="ORF">F4559_003756</name>
</gene>
<dbReference type="RefSeq" id="WP_221447281.1">
    <property type="nucleotide sequence ID" value="NZ_BAABAI010000026.1"/>
</dbReference>
<dbReference type="SUPFAM" id="SSF56420">
    <property type="entry name" value="Peptide deformylase"/>
    <property type="match status" value="1"/>
</dbReference>
<name>A0A7W7T4J8_9PSEU</name>